<dbReference type="AlphaFoldDB" id="A0A8D5UIK3"/>
<gene>
    <name evidence="2" type="ORF">JIR001_26520</name>
</gene>
<sequence length="213" mass="23603">MKKQWNVGIFLFNGVDIIDFSGPYEVLSYTAYDKDGLRKLLMGTASMQDRPFVTFTVSETGSMITTNNGMKVQPDYGFHDAPSIDILLIPGAPLIPLKKALESQTALQWIRKQYDQVDLIASICSGAFFLAQAGLLKGKKATTHHAVCDYFEQLFPEVEVQQGVRFVDEGNIVTSGGVTSGINMTLYLVERFLGKENAQTVARTIEFDTKVQC</sequence>
<evidence type="ECO:0000313" key="2">
    <source>
        <dbReference type="EMBL" id="BCU82869.1"/>
    </source>
</evidence>
<feature type="domain" description="DJ-1/PfpI" evidence="1">
    <location>
        <begin position="7"/>
        <end position="190"/>
    </location>
</feature>
<keyword evidence="3" id="KW-1185">Reference proteome</keyword>
<name>A0A8D5UIK3_9BACL</name>
<dbReference type="Gene3D" id="3.40.50.880">
    <property type="match status" value="1"/>
</dbReference>
<dbReference type="InterPro" id="IPR002818">
    <property type="entry name" value="DJ-1/PfpI"/>
</dbReference>
<dbReference type="RefSeq" id="WP_212773161.1">
    <property type="nucleotide sequence ID" value="NZ_AP024601.1"/>
</dbReference>
<dbReference type="PANTHER" id="PTHR43130:SF14">
    <property type="entry name" value="DJ-1_PFPI DOMAIN-CONTAINING PROTEIN"/>
    <property type="match status" value="1"/>
</dbReference>
<dbReference type="SUPFAM" id="SSF52317">
    <property type="entry name" value="Class I glutamine amidotransferase-like"/>
    <property type="match status" value="1"/>
</dbReference>
<dbReference type="Proteomes" id="UP000677436">
    <property type="component" value="Chromosome"/>
</dbReference>
<reference evidence="2" key="2">
    <citation type="journal article" date="2021" name="Microbiol. Resour. Announc.">
        <title>Complete Genome Sequence of Polycladomyces abyssicola JIR-001T, Isolated from Hemipelagic Sediment in Deep Seawater.</title>
        <authorList>
            <person name="Tsubouchi T."/>
            <person name="Kaneko Y."/>
        </authorList>
    </citation>
    <scope>NUCLEOTIDE SEQUENCE</scope>
    <source>
        <strain evidence="2">JIR-001</strain>
    </source>
</reference>
<protein>
    <submittedName>
        <fullName evidence="2">AraC family transcriptional regulator</fullName>
    </submittedName>
</protein>
<accession>A0A8D5UIK3</accession>
<reference evidence="2" key="1">
    <citation type="journal article" date="2013" name="Int. J. Syst. Evol. Microbiol.">
        <title>Polycladomyces abyssicola gen. nov., sp. nov., a thermophilic filamentous bacterium isolated from hemipelagic sediment.</title>
        <authorList>
            <person name="Tsubouchi T."/>
            <person name="Shimane Y."/>
            <person name="Mori K."/>
            <person name="Usui K."/>
            <person name="Hiraki T."/>
            <person name="Tame A."/>
            <person name="Uematsu K."/>
            <person name="Maruyama T."/>
            <person name="Hatada Y."/>
        </authorList>
    </citation>
    <scope>NUCLEOTIDE SEQUENCE</scope>
    <source>
        <strain evidence="2">JIR-001</strain>
    </source>
</reference>
<proteinExistence type="predicted"/>
<dbReference type="Pfam" id="PF01965">
    <property type="entry name" value="DJ-1_PfpI"/>
    <property type="match status" value="1"/>
</dbReference>
<dbReference type="EMBL" id="AP024601">
    <property type="protein sequence ID" value="BCU82869.1"/>
    <property type="molecule type" value="Genomic_DNA"/>
</dbReference>
<dbReference type="CDD" id="cd03139">
    <property type="entry name" value="GATase1_PfpI_2"/>
    <property type="match status" value="1"/>
</dbReference>
<dbReference type="GO" id="GO:0006355">
    <property type="term" value="P:regulation of DNA-templated transcription"/>
    <property type="evidence" value="ECO:0007669"/>
    <property type="project" value="TreeGrafter"/>
</dbReference>
<evidence type="ECO:0000313" key="3">
    <source>
        <dbReference type="Proteomes" id="UP000677436"/>
    </source>
</evidence>
<dbReference type="InterPro" id="IPR029062">
    <property type="entry name" value="Class_I_gatase-like"/>
</dbReference>
<evidence type="ECO:0000259" key="1">
    <source>
        <dbReference type="Pfam" id="PF01965"/>
    </source>
</evidence>
<dbReference type="InterPro" id="IPR052158">
    <property type="entry name" value="INH-QAR"/>
</dbReference>
<organism evidence="2 3">
    <name type="scientific">Polycladomyces abyssicola</name>
    <dbReference type="NCBI Taxonomy" id="1125966"/>
    <lineage>
        <taxon>Bacteria</taxon>
        <taxon>Bacillati</taxon>
        <taxon>Bacillota</taxon>
        <taxon>Bacilli</taxon>
        <taxon>Bacillales</taxon>
        <taxon>Thermoactinomycetaceae</taxon>
        <taxon>Polycladomyces</taxon>
    </lineage>
</organism>
<dbReference type="PANTHER" id="PTHR43130">
    <property type="entry name" value="ARAC-FAMILY TRANSCRIPTIONAL REGULATOR"/>
    <property type="match status" value="1"/>
</dbReference>
<dbReference type="KEGG" id="pabs:JIR001_26520"/>